<evidence type="ECO:0000313" key="4">
    <source>
        <dbReference type="Proteomes" id="UP000185696"/>
    </source>
</evidence>
<comment type="function">
    <text evidence="1">Could be involved in insertion of integral membrane proteins into the membrane.</text>
</comment>
<evidence type="ECO:0000256" key="2">
    <source>
        <dbReference type="SAM" id="MobiDB-lite"/>
    </source>
</evidence>
<keyword evidence="1" id="KW-0472">Membrane</keyword>
<accession>A0A7Z0WGU2</accession>
<comment type="subcellular location">
    <subcellularLocation>
        <location evidence="1">Cell membrane</location>
        <topology evidence="1">Peripheral membrane protein</topology>
        <orientation evidence="1">Cytoplasmic side</orientation>
    </subcellularLocation>
</comment>
<dbReference type="Proteomes" id="UP000185696">
    <property type="component" value="Unassembled WGS sequence"/>
</dbReference>
<feature type="region of interest" description="Disordered" evidence="2">
    <location>
        <begin position="59"/>
        <end position="98"/>
    </location>
</feature>
<evidence type="ECO:0000313" key="3">
    <source>
        <dbReference type="EMBL" id="OLF06389.1"/>
    </source>
</evidence>
<dbReference type="InterPro" id="IPR002696">
    <property type="entry name" value="Membr_insert_effic_factor_YidD"/>
</dbReference>
<comment type="caution">
    <text evidence="3">The sequence shown here is derived from an EMBL/GenBank/DDBJ whole genome shotgun (WGS) entry which is preliminary data.</text>
</comment>
<sequence>MARVLLAPVRFYRAWISPVLPPSCRFEPSCSTYAVEALTTHGALRGFFLTVRRLLRCGPWHPGGYDPVPPRRPRRARRHDVTEGSGSDTSARDHLPKE</sequence>
<dbReference type="GO" id="GO:0005886">
    <property type="term" value="C:plasma membrane"/>
    <property type="evidence" value="ECO:0007669"/>
    <property type="project" value="UniProtKB-SubCell"/>
</dbReference>
<protein>
    <recommendedName>
        <fullName evidence="1">Putative membrane protein insertion efficiency factor</fullName>
    </recommendedName>
</protein>
<gene>
    <name evidence="3" type="ORF">BLA60_32075</name>
</gene>
<dbReference type="NCBIfam" id="TIGR00278">
    <property type="entry name" value="membrane protein insertion efficiency factor YidD"/>
    <property type="match status" value="1"/>
</dbReference>
<organism evidence="3 4">
    <name type="scientific">Actinophytocola xinjiangensis</name>
    <dbReference type="NCBI Taxonomy" id="485602"/>
    <lineage>
        <taxon>Bacteria</taxon>
        <taxon>Bacillati</taxon>
        <taxon>Actinomycetota</taxon>
        <taxon>Actinomycetes</taxon>
        <taxon>Pseudonocardiales</taxon>
        <taxon>Pseudonocardiaceae</taxon>
    </lineage>
</organism>
<keyword evidence="4" id="KW-1185">Reference proteome</keyword>
<dbReference type="RefSeq" id="WP_075136891.1">
    <property type="nucleotide sequence ID" value="NZ_MSIF01000022.1"/>
</dbReference>
<dbReference type="AlphaFoldDB" id="A0A7Z0WGU2"/>
<dbReference type="PANTHER" id="PTHR33383">
    <property type="entry name" value="MEMBRANE PROTEIN INSERTION EFFICIENCY FACTOR-RELATED"/>
    <property type="match status" value="1"/>
</dbReference>
<evidence type="ECO:0000256" key="1">
    <source>
        <dbReference type="HAMAP-Rule" id="MF_00386"/>
    </source>
</evidence>
<dbReference type="OrthoDB" id="9801753at2"/>
<name>A0A7Z0WGU2_9PSEU</name>
<proteinExistence type="inferred from homology"/>
<dbReference type="EMBL" id="MSIF01000022">
    <property type="protein sequence ID" value="OLF06389.1"/>
    <property type="molecule type" value="Genomic_DNA"/>
</dbReference>
<dbReference type="PANTHER" id="PTHR33383:SF1">
    <property type="entry name" value="MEMBRANE PROTEIN INSERTION EFFICIENCY FACTOR-RELATED"/>
    <property type="match status" value="1"/>
</dbReference>
<comment type="similarity">
    <text evidence="1">Belongs to the UPF0161 family.</text>
</comment>
<dbReference type="HAMAP" id="MF_00386">
    <property type="entry name" value="UPF0161_YidD"/>
    <property type="match status" value="1"/>
</dbReference>
<reference evidence="3 4" key="1">
    <citation type="submission" date="2016-12" db="EMBL/GenBank/DDBJ databases">
        <title>The draft genome sequence of Actinophytocola xinjiangensis.</title>
        <authorList>
            <person name="Wang W."/>
            <person name="Yuan L."/>
        </authorList>
    </citation>
    <scope>NUCLEOTIDE SEQUENCE [LARGE SCALE GENOMIC DNA]</scope>
    <source>
        <strain evidence="3 4">CGMCC 4.4663</strain>
    </source>
</reference>
<dbReference type="Pfam" id="PF01809">
    <property type="entry name" value="YidD"/>
    <property type="match status" value="1"/>
</dbReference>
<keyword evidence="1" id="KW-1003">Cell membrane</keyword>
<dbReference type="SMART" id="SM01234">
    <property type="entry name" value="Haemolytic"/>
    <property type="match status" value="1"/>
</dbReference>